<protein>
    <recommendedName>
        <fullName evidence="5">DUF4350 domain-containing protein</fullName>
    </recommendedName>
</protein>
<keyword evidence="4" id="KW-1185">Reference proteome</keyword>
<dbReference type="Proteomes" id="UP000600865">
    <property type="component" value="Unassembled WGS sequence"/>
</dbReference>
<sequence length="518" mass="57531">MSAASRHRDAVLSKSLSGRQSAERRPGAAGVLFRPITLISLLLIGLFAFGALIVLSGFAKDLRKAPPGQATPRSISAVGYQALTEYLKELNFDVAETRGERGYFDRESRLVVYTPSSPYARLKRTLEDTEEEVRLIVLPKWSVGQMIPQKGESGRNDWARKTSEEGLHSAGDYQSMMENMPVIRRHSEPTVNAQVFFDVPTERSLPPKLSPDFKDLQYFDLNTAWTDYQSELRALREAEAEDRRRKNAEAEGKDYTPKKAKEASDADDASETETVDPFTLPEHDSLMQIDGKTVLIRLENTQTYILSEPDLINTMAFETQSGAHLASAIINEVIGEAGMEWQVIDFDVSLHGIEANQNIIKLMVTPPFLAATLCLLAAGGLVAWQGFNRFGDPARVRPDYAQGPVSLAETAAGFMETAGRAHKTGDAYADLIRRQVAEALGFGARSMEHTNTLVDAREKRLELQPRFADLKHAIKTADTQSYPQYARALTAWRDAMTATNMTISDQKNIDLGQEDRSL</sequence>
<evidence type="ECO:0000256" key="2">
    <source>
        <dbReference type="SAM" id="Phobius"/>
    </source>
</evidence>
<comment type="caution">
    <text evidence="3">The sequence shown here is derived from an EMBL/GenBank/DDBJ whole genome shotgun (WGS) entry which is preliminary data.</text>
</comment>
<proteinExistence type="predicted"/>
<dbReference type="AlphaFoldDB" id="A0A918KTS0"/>
<organism evidence="3 4">
    <name type="scientific">Litorimonas cladophorae</name>
    <dbReference type="NCBI Taxonomy" id="1220491"/>
    <lineage>
        <taxon>Bacteria</taxon>
        <taxon>Pseudomonadati</taxon>
        <taxon>Pseudomonadota</taxon>
        <taxon>Alphaproteobacteria</taxon>
        <taxon>Maricaulales</taxon>
        <taxon>Robiginitomaculaceae</taxon>
    </lineage>
</organism>
<keyword evidence="2" id="KW-0472">Membrane</keyword>
<dbReference type="EMBL" id="BMYV01000003">
    <property type="protein sequence ID" value="GGX73528.1"/>
    <property type="molecule type" value="Genomic_DNA"/>
</dbReference>
<name>A0A918KTS0_9PROT</name>
<evidence type="ECO:0008006" key="5">
    <source>
        <dbReference type="Google" id="ProtNLM"/>
    </source>
</evidence>
<gene>
    <name evidence="3" type="ORF">GCM10011309_24490</name>
</gene>
<evidence type="ECO:0000256" key="1">
    <source>
        <dbReference type="SAM" id="MobiDB-lite"/>
    </source>
</evidence>
<keyword evidence="2" id="KW-0812">Transmembrane</keyword>
<dbReference type="RefSeq" id="WP_189586580.1">
    <property type="nucleotide sequence ID" value="NZ_BMYV01000003.1"/>
</dbReference>
<reference evidence="3 4" key="1">
    <citation type="journal article" date="2014" name="Int. J. Syst. Evol. Microbiol.">
        <title>Complete genome sequence of Corynebacterium casei LMG S-19264T (=DSM 44701T), isolated from a smear-ripened cheese.</title>
        <authorList>
            <consortium name="US DOE Joint Genome Institute (JGI-PGF)"/>
            <person name="Walter F."/>
            <person name="Albersmeier A."/>
            <person name="Kalinowski J."/>
            <person name="Ruckert C."/>
        </authorList>
    </citation>
    <scope>NUCLEOTIDE SEQUENCE [LARGE SCALE GENOMIC DNA]</scope>
    <source>
        <strain evidence="3 4">KCTC 23968</strain>
    </source>
</reference>
<feature type="transmembrane region" description="Helical" evidence="2">
    <location>
        <begin position="36"/>
        <end position="59"/>
    </location>
</feature>
<evidence type="ECO:0000313" key="3">
    <source>
        <dbReference type="EMBL" id="GGX73528.1"/>
    </source>
</evidence>
<evidence type="ECO:0000313" key="4">
    <source>
        <dbReference type="Proteomes" id="UP000600865"/>
    </source>
</evidence>
<feature type="region of interest" description="Disordered" evidence="1">
    <location>
        <begin position="240"/>
        <end position="276"/>
    </location>
</feature>
<keyword evidence="2" id="KW-1133">Transmembrane helix</keyword>
<accession>A0A918KTS0</accession>
<feature type="compositionally biased region" description="Acidic residues" evidence="1">
    <location>
        <begin position="265"/>
        <end position="274"/>
    </location>
</feature>
<feature type="compositionally biased region" description="Basic and acidic residues" evidence="1">
    <location>
        <begin position="240"/>
        <end position="264"/>
    </location>
</feature>